<keyword evidence="5" id="KW-0564">Palmitate</keyword>
<evidence type="ECO:0000256" key="4">
    <source>
        <dbReference type="ARBA" id="ARBA00023136"/>
    </source>
</evidence>
<keyword evidence="6" id="KW-0998">Cell outer membrane</keyword>
<dbReference type="InterPro" id="IPR006665">
    <property type="entry name" value="OmpA-like"/>
</dbReference>
<dbReference type="NCBIfam" id="TIGR02802">
    <property type="entry name" value="Pal_lipo"/>
    <property type="match status" value="1"/>
</dbReference>
<dbReference type="InterPro" id="IPR006664">
    <property type="entry name" value="OMP_bac"/>
</dbReference>
<keyword evidence="8" id="KW-0131">Cell cycle</keyword>
<keyword evidence="4 10" id="KW-0472">Membrane</keyword>
<dbReference type="PANTHER" id="PTHR30329">
    <property type="entry name" value="STATOR ELEMENT OF FLAGELLAR MOTOR COMPLEX"/>
    <property type="match status" value="1"/>
</dbReference>
<dbReference type="CDD" id="cd07185">
    <property type="entry name" value="OmpA_C-like"/>
    <property type="match status" value="1"/>
</dbReference>
<dbReference type="PRINTS" id="PR01021">
    <property type="entry name" value="OMPADOMAIN"/>
</dbReference>
<comment type="caution">
    <text evidence="12">The sequence shown here is derived from an EMBL/GenBank/DDBJ whole genome shotgun (WGS) entry which is preliminary data.</text>
</comment>
<organism evidence="12 13">
    <name type="scientific">Candidatus Auribacter fodinae</name>
    <dbReference type="NCBI Taxonomy" id="2093366"/>
    <lineage>
        <taxon>Bacteria</taxon>
        <taxon>Pseudomonadati</taxon>
        <taxon>Candidatus Auribacterota</taxon>
        <taxon>Candidatus Auribacteria</taxon>
        <taxon>Candidatus Auribacterales</taxon>
        <taxon>Candidatus Auribacteraceae</taxon>
        <taxon>Candidatus Auribacter</taxon>
    </lineage>
</organism>
<dbReference type="Proteomes" id="UP000266426">
    <property type="component" value="Unassembled WGS sequence"/>
</dbReference>
<protein>
    <recommendedName>
        <fullName evidence="9">Peptidoglycan-associated protein</fullName>
    </recommendedName>
</protein>
<evidence type="ECO:0000256" key="3">
    <source>
        <dbReference type="ARBA" id="ARBA00022729"/>
    </source>
</evidence>
<feature type="domain" description="OmpA-like" evidence="11">
    <location>
        <begin position="53"/>
        <end position="168"/>
    </location>
</feature>
<dbReference type="GO" id="GO:0009279">
    <property type="term" value="C:cell outer membrane"/>
    <property type="evidence" value="ECO:0007669"/>
    <property type="project" value="UniProtKB-SubCell"/>
</dbReference>
<dbReference type="InterPro" id="IPR036737">
    <property type="entry name" value="OmpA-like_sf"/>
</dbReference>
<gene>
    <name evidence="9 12" type="primary">pal</name>
    <name evidence="12" type="ORF">C4541_12180</name>
</gene>
<evidence type="ECO:0000259" key="11">
    <source>
        <dbReference type="PROSITE" id="PS51123"/>
    </source>
</evidence>
<dbReference type="SUPFAM" id="SSF103088">
    <property type="entry name" value="OmpA-like"/>
    <property type="match status" value="1"/>
</dbReference>
<dbReference type="AlphaFoldDB" id="A0A3A4QUP9"/>
<evidence type="ECO:0000256" key="2">
    <source>
        <dbReference type="ARBA" id="ARBA00022618"/>
    </source>
</evidence>
<evidence type="ECO:0000256" key="5">
    <source>
        <dbReference type="ARBA" id="ARBA00023139"/>
    </source>
</evidence>
<dbReference type="InterPro" id="IPR014169">
    <property type="entry name" value="Pal_lipo_C"/>
</dbReference>
<evidence type="ECO:0000256" key="8">
    <source>
        <dbReference type="ARBA" id="ARBA00023306"/>
    </source>
</evidence>
<evidence type="ECO:0000313" key="12">
    <source>
        <dbReference type="EMBL" id="RJP56482.1"/>
    </source>
</evidence>
<comment type="subcellular location">
    <subcellularLocation>
        <location evidence="1">Cell outer membrane</location>
    </subcellularLocation>
</comment>
<dbReference type="EMBL" id="QZJZ01000094">
    <property type="protein sequence ID" value="RJP56482.1"/>
    <property type="molecule type" value="Genomic_DNA"/>
</dbReference>
<evidence type="ECO:0000256" key="6">
    <source>
        <dbReference type="ARBA" id="ARBA00023237"/>
    </source>
</evidence>
<keyword evidence="3" id="KW-0732">Signal</keyword>
<reference evidence="12 13" key="1">
    <citation type="journal article" date="2017" name="ISME J.">
        <title>Energy and carbon metabolisms in a deep terrestrial subsurface fluid microbial community.</title>
        <authorList>
            <person name="Momper L."/>
            <person name="Jungbluth S.P."/>
            <person name="Lee M.D."/>
            <person name="Amend J.P."/>
        </authorList>
    </citation>
    <scope>NUCLEOTIDE SEQUENCE [LARGE SCALE GENOMIC DNA]</scope>
    <source>
        <strain evidence="12">SURF_26</strain>
    </source>
</reference>
<dbReference type="HAMAP" id="MF_02204">
    <property type="entry name" value="Pal"/>
    <property type="match status" value="1"/>
</dbReference>
<comment type="similarity">
    <text evidence="9">Belongs to the Pal lipoprotein family.</text>
</comment>
<dbReference type="InterPro" id="IPR050330">
    <property type="entry name" value="Bact_OuterMem_StrucFunc"/>
</dbReference>
<evidence type="ECO:0000256" key="1">
    <source>
        <dbReference type="ARBA" id="ARBA00004442"/>
    </source>
</evidence>
<dbReference type="Gene3D" id="3.30.1330.60">
    <property type="entry name" value="OmpA-like domain"/>
    <property type="match status" value="1"/>
</dbReference>
<name>A0A3A4QUP9_9BACT</name>
<accession>A0A3A4QUP9</accession>
<dbReference type="PROSITE" id="PS51123">
    <property type="entry name" value="OMPA_2"/>
    <property type="match status" value="1"/>
</dbReference>
<dbReference type="InterPro" id="IPR039001">
    <property type="entry name" value="Pal"/>
</dbReference>
<dbReference type="PANTHER" id="PTHR30329:SF21">
    <property type="entry name" value="LIPOPROTEIN YIAD-RELATED"/>
    <property type="match status" value="1"/>
</dbReference>
<evidence type="ECO:0000256" key="7">
    <source>
        <dbReference type="ARBA" id="ARBA00023288"/>
    </source>
</evidence>
<evidence type="ECO:0000256" key="10">
    <source>
        <dbReference type="PROSITE-ProRule" id="PRU00473"/>
    </source>
</evidence>
<keyword evidence="2" id="KW-0132">Cell division</keyword>
<proteinExistence type="inferred from homology"/>
<sequence length="168" mass="19044">MRLSNAIITASSVLVVVTMLNGCCMLSPECRDKGKVKGDIPLSAIPAGTFIDPPEEFKYIFQPILFDYDKSDVRADMQAGLNQVAEWMKTHPKVLVRIEGHCDERGTEQYNLALGERRALSVRRYLNEQGVPADRLFTISYGEEQPRNTQHTEIAWAENRRAEFKLAQ</sequence>
<dbReference type="Pfam" id="PF00691">
    <property type="entry name" value="OmpA"/>
    <property type="match status" value="1"/>
</dbReference>
<evidence type="ECO:0000256" key="9">
    <source>
        <dbReference type="HAMAP-Rule" id="MF_02204"/>
    </source>
</evidence>
<evidence type="ECO:0000313" key="13">
    <source>
        <dbReference type="Proteomes" id="UP000266426"/>
    </source>
</evidence>
<dbReference type="GO" id="GO:0051301">
    <property type="term" value="P:cell division"/>
    <property type="evidence" value="ECO:0007669"/>
    <property type="project" value="UniProtKB-KW"/>
</dbReference>
<keyword evidence="7 12" id="KW-0449">Lipoprotein</keyword>